<protein>
    <recommendedName>
        <fullName evidence="2">Response regulatory domain-containing protein</fullName>
    </recommendedName>
</protein>
<dbReference type="GO" id="GO:0000160">
    <property type="term" value="P:phosphorelay signal transduction system"/>
    <property type="evidence" value="ECO:0007669"/>
    <property type="project" value="InterPro"/>
</dbReference>
<evidence type="ECO:0000256" key="1">
    <source>
        <dbReference type="PROSITE-ProRule" id="PRU00169"/>
    </source>
</evidence>
<evidence type="ECO:0000313" key="3">
    <source>
        <dbReference type="EMBL" id="CAA6815307.1"/>
    </source>
</evidence>
<reference evidence="3" key="1">
    <citation type="submission" date="2020-01" db="EMBL/GenBank/DDBJ databases">
        <authorList>
            <person name="Meier V. D."/>
            <person name="Meier V D."/>
        </authorList>
    </citation>
    <scope>NUCLEOTIDE SEQUENCE</scope>
    <source>
        <strain evidence="3">HLG_WM_MAG_02</strain>
    </source>
</reference>
<accession>A0A6S6TFU2</accession>
<dbReference type="EMBL" id="CACVAZ010000098">
    <property type="protein sequence ID" value="CAA6815307.1"/>
    <property type="molecule type" value="Genomic_DNA"/>
</dbReference>
<sequence length="134" mass="15565">MSVKYIYAVDDYPLAAYTVKRTIERFSTKECVVSDFDSPLVLLDSFREDYEKIDMVVTDYEMPGFRGDELIVRLREIKPEIKIVVISAWLDSNDSGKGLVKKEVEALHPNLILSKPFPDDWIERFDEILDNKVD</sequence>
<dbReference type="SUPFAM" id="SSF52172">
    <property type="entry name" value="CheY-like"/>
    <property type="match status" value="1"/>
</dbReference>
<name>A0A6S6TFU2_9BACT</name>
<dbReference type="Pfam" id="PF00072">
    <property type="entry name" value="Response_reg"/>
    <property type="match status" value="1"/>
</dbReference>
<feature type="modified residue" description="4-aspartylphosphate" evidence="1">
    <location>
        <position position="59"/>
    </location>
</feature>
<dbReference type="AlphaFoldDB" id="A0A6S6TFU2"/>
<gene>
    <name evidence="3" type="ORF">HELGO_WM17207</name>
</gene>
<evidence type="ECO:0000259" key="2">
    <source>
        <dbReference type="PROSITE" id="PS50110"/>
    </source>
</evidence>
<proteinExistence type="predicted"/>
<keyword evidence="1" id="KW-0597">Phosphoprotein</keyword>
<dbReference type="Gene3D" id="3.40.50.2300">
    <property type="match status" value="1"/>
</dbReference>
<organism evidence="3">
    <name type="scientific">uncultured Sulfurovum sp</name>
    <dbReference type="NCBI Taxonomy" id="269237"/>
    <lineage>
        <taxon>Bacteria</taxon>
        <taxon>Pseudomonadati</taxon>
        <taxon>Campylobacterota</taxon>
        <taxon>Epsilonproteobacteria</taxon>
        <taxon>Campylobacterales</taxon>
        <taxon>Sulfurovaceae</taxon>
        <taxon>Sulfurovum</taxon>
        <taxon>environmental samples</taxon>
    </lineage>
</organism>
<dbReference type="PROSITE" id="PS50110">
    <property type="entry name" value="RESPONSE_REGULATORY"/>
    <property type="match status" value="1"/>
</dbReference>
<feature type="domain" description="Response regulatory" evidence="2">
    <location>
        <begin position="5"/>
        <end position="130"/>
    </location>
</feature>
<dbReference type="CDD" id="cd00156">
    <property type="entry name" value="REC"/>
    <property type="match status" value="1"/>
</dbReference>
<dbReference type="InterPro" id="IPR011006">
    <property type="entry name" value="CheY-like_superfamily"/>
</dbReference>
<dbReference type="InterPro" id="IPR001789">
    <property type="entry name" value="Sig_transdc_resp-reg_receiver"/>
</dbReference>